<organism evidence="1 2">
    <name type="scientific">Roridomyces roridus</name>
    <dbReference type="NCBI Taxonomy" id="1738132"/>
    <lineage>
        <taxon>Eukaryota</taxon>
        <taxon>Fungi</taxon>
        <taxon>Dikarya</taxon>
        <taxon>Basidiomycota</taxon>
        <taxon>Agaricomycotina</taxon>
        <taxon>Agaricomycetes</taxon>
        <taxon>Agaricomycetidae</taxon>
        <taxon>Agaricales</taxon>
        <taxon>Marasmiineae</taxon>
        <taxon>Mycenaceae</taxon>
        <taxon>Roridomyces</taxon>
    </lineage>
</organism>
<comment type="caution">
    <text evidence="1">The sequence shown here is derived from an EMBL/GenBank/DDBJ whole genome shotgun (WGS) entry which is preliminary data.</text>
</comment>
<sequence>MHNRSAINVSKRNVHLFPRCNPKIIQLVALEDVNVHWEEALHDHLRIMNEYEWSHELSALDSRQRYEVIQRLRTWMCTPKGLEGRVKLDAFDSGEFRNFKPKIRQSGCHTVVKEGHEAEGALEVSKAVVIILGASTWRARYKPELNADWCCGQRGRLRVEVAQILKLYPKTALFVTLEDLDAYCNGQKEQRVGMKHSKAWMRANGDSMPEIDAYDSEGMKQSSAQRHGCLRMGIRCPKSTLTIAKE</sequence>
<name>A0AAD7B234_9AGAR</name>
<accession>A0AAD7B234</accession>
<proteinExistence type="predicted"/>
<dbReference type="AlphaFoldDB" id="A0AAD7B234"/>
<dbReference type="EMBL" id="JARKIF010000048">
    <property type="protein sequence ID" value="KAJ7607672.1"/>
    <property type="molecule type" value="Genomic_DNA"/>
</dbReference>
<keyword evidence="2" id="KW-1185">Reference proteome</keyword>
<dbReference type="Proteomes" id="UP001221142">
    <property type="component" value="Unassembled WGS sequence"/>
</dbReference>
<gene>
    <name evidence="1" type="ORF">FB45DRAFT_877559</name>
</gene>
<protein>
    <submittedName>
        <fullName evidence="1">Uncharacterized protein</fullName>
    </submittedName>
</protein>
<reference evidence="1" key="1">
    <citation type="submission" date="2023-03" db="EMBL/GenBank/DDBJ databases">
        <title>Massive genome expansion in bonnet fungi (Mycena s.s.) driven by repeated elements and novel gene families across ecological guilds.</title>
        <authorList>
            <consortium name="Lawrence Berkeley National Laboratory"/>
            <person name="Harder C.B."/>
            <person name="Miyauchi S."/>
            <person name="Viragh M."/>
            <person name="Kuo A."/>
            <person name="Thoen E."/>
            <person name="Andreopoulos B."/>
            <person name="Lu D."/>
            <person name="Skrede I."/>
            <person name="Drula E."/>
            <person name="Henrissat B."/>
            <person name="Morin E."/>
            <person name="Kohler A."/>
            <person name="Barry K."/>
            <person name="LaButti K."/>
            <person name="Morin E."/>
            <person name="Salamov A."/>
            <person name="Lipzen A."/>
            <person name="Mereny Z."/>
            <person name="Hegedus B."/>
            <person name="Baldrian P."/>
            <person name="Stursova M."/>
            <person name="Weitz H."/>
            <person name="Taylor A."/>
            <person name="Grigoriev I.V."/>
            <person name="Nagy L.G."/>
            <person name="Martin F."/>
            <person name="Kauserud H."/>
        </authorList>
    </citation>
    <scope>NUCLEOTIDE SEQUENCE</scope>
    <source>
        <strain evidence="1">9284</strain>
    </source>
</reference>
<evidence type="ECO:0000313" key="2">
    <source>
        <dbReference type="Proteomes" id="UP001221142"/>
    </source>
</evidence>
<evidence type="ECO:0000313" key="1">
    <source>
        <dbReference type="EMBL" id="KAJ7607672.1"/>
    </source>
</evidence>